<dbReference type="EMBL" id="CATQJL010000001">
    <property type="protein sequence ID" value="CAJ0590233.1"/>
    <property type="molecule type" value="Genomic_DNA"/>
</dbReference>
<comment type="caution">
    <text evidence="2">The sequence shown here is derived from an EMBL/GenBank/DDBJ whole genome shotgun (WGS) entry which is preliminary data.</text>
</comment>
<evidence type="ECO:0000313" key="3">
    <source>
        <dbReference type="Proteomes" id="UP001176961"/>
    </source>
</evidence>
<sequence>MPYCSVVTMFLLWSKQCSHFLVCTCRTRRCCHSGVVQNEHTFQVAGYNGCKTGNGGDGSKINFTLHNLLDLQIGGALWKRWTRYCESSTSENGCVLWQ</sequence>
<reference evidence="2" key="1">
    <citation type="submission" date="2023-07" db="EMBL/GenBank/DDBJ databases">
        <authorList>
            <consortium name="CYATHOMIX"/>
        </authorList>
    </citation>
    <scope>NUCLEOTIDE SEQUENCE</scope>
    <source>
        <strain evidence="2">N/A</strain>
    </source>
</reference>
<proteinExistence type="predicted"/>
<feature type="signal peptide" evidence="1">
    <location>
        <begin position="1"/>
        <end position="19"/>
    </location>
</feature>
<accession>A0AA36DPG0</accession>
<protein>
    <recommendedName>
        <fullName evidence="4">Secreted protein</fullName>
    </recommendedName>
</protein>
<organism evidence="2 3">
    <name type="scientific">Cylicocyclus nassatus</name>
    <name type="common">Nematode worm</name>
    <dbReference type="NCBI Taxonomy" id="53992"/>
    <lineage>
        <taxon>Eukaryota</taxon>
        <taxon>Metazoa</taxon>
        <taxon>Ecdysozoa</taxon>
        <taxon>Nematoda</taxon>
        <taxon>Chromadorea</taxon>
        <taxon>Rhabditida</taxon>
        <taxon>Rhabditina</taxon>
        <taxon>Rhabditomorpha</taxon>
        <taxon>Strongyloidea</taxon>
        <taxon>Strongylidae</taxon>
        <taxon>Cylicocyclus</taxon>
    </lineage>
</organism>
<evidence type="ECO:0000313" key="2">
    <source>
        <dbReference type="EMBL" id="CAJ0590233.1"/>
    </source>
</evidence>
<dbReference type="AlphaFoldDB" id="A0AA36DPG0"/>
<feature type="chain" id="PRO_5041309506" description="Secreted protein" evidence="1">
    <location>
        <begin position="20"/>
        <end position="98"/>
    </location>
</feature>
<dbReference type="Proteomes" id="UP001176961">
    <property type="component" value="Unassembled WGS sequence"/>
</dbReference>
<keyword evidence="1" id="KW-0732">Signal</keyword>
<evidence type="ECO:0008006" key="4">
    <source>
        <dbReference type="Google" id="ProtNLM"/>
    </source>
</evidence>
<evidence type="ECO:0000256" key="1">
    <source>
        <dbReference type="SAM" id="SignalP"/>
    </source>
</evidence>
<gene>
    <name evidence="2" type="ORF">CYNAS_LOCUS2216</name>
</gene>
<keyword evidence="3" id="KW-1185">Reference proteome</keyword>
<name>A0AA36DPG0_CYLNA</name>